<protein>
    <submittedName>
        <fullName evidence="3">Glycogen synthase</fullName>
    </submittedName>
</protein>
<feature type="domain" description="Glycosyltransferase subfamily 4-like N-terminal" evidence="2">
    <location>
        <begin position="20"/>
        <end position="185"/>
    </location>
</feature>
<sequence length="377" mass="39438">MRVPVSAMPRHVLMSADALGGVWQYACDLAGGIARQGIGVTLAVLGPAPTGAQQEDAEATGCRLIVTGLPLDWTAALPSEIEEAGETLARIAETLGADVVHLHSPAFAAAADFAVPVIATCHSCVATWWEAVETGPLPPDLAWRRDLAARGCRRVDALLAPSAAFANATARLYGLPLAPGVIHNGRRPAKPDTAQADPAPFAFTAGRLWDRAKNLAALDRIAARLAVPVHAAGPVEGQNGERIALPNLRLLGRLDDAGIARQLAQRPVFVTLARYEPFGLAVLEAAQAGCALVLADLPTFRELWDGAAVFADPEDEAGTARVLDAVMADPERRTALGEAARQRAGRYSVDAMAAGVADTFRAVLAMRADASRKEAAA</sequence>
<reference evidence="3" key="2">
    <citation type="submission" date="2021-08" db="EMBL/GenBank/DDBJ databases">
        <authorList>
            <person name="Tani A."/>
            <person name="Ola A."/>
            <person name="Ogura Y."/>
            <person name="Katsura K."/>
            <person name="Hayashi T."/>
        </authorList>
    </citation>
    <scope>NUCLEOTIDE SEQUENCE</scope>
    <source>
        <strain evidence="3">DSM 19015</strain>
    </source>
</reference>
<name>A0ABQ4RS05_9HYPH</name>
<evidence type="ECO:0000259" key="2">
    <source>
        <dbReference type="Pfam" id="PF13439"/>
    </source>
</evidence>
<dbReference type="RefSeq" id="WP_238242766.1">
    <property type="nucleotide sequence ID" value="NZ_BPQP01000010.1"/>
</dbReference>
<keyword evidence="4" id="KW-1185">Reference proteome</keyword>
<dbReference type="PANTHER" id="PTHR45947">
    <property type="entry name" value="SULFOQUINOVOSYL TRANSFERASE SQD2"/>
    <property type="match status" value="1"/>
</dbReference>
<accession>A0ABQ4RS05</accession>
<proteinExistence type="predicted"/>
<gene>
    <name evidence="3" type="ORF">OCOJLMKI_0759</name>
</gene>
<evidence type="ECO:0000259" key="1">
    <source>
        <dbReference type="Pfam" id="PF00534"/>
    </source>
</evidence>
<dbReference type="PANTHER" id="PTHR45947:SF13">
    <property type="entry name" value="TRANSFERASE"/>
    <property type="match status" value="1"/>
</dbReference>
<dbReference type="Pfam" id="PF00534">
    <property type="entry name" value="Glycos_transf_1"/>
    <property type="match status" value="1"/>
</dbReference>
<dbReference type="SUPFAM" id="SSF53756">
    <property type="entry name" value="UDP-Glycosyltransferase/glycogen phosphorylase"/>
    <property type="match status" value="1"/>
</dbReference>
<evidence type="ECO:0000313" key="3">
    <source>
        <dbReference type="EMBL" id="GJD93563.1"/>
    </source>
</evidence>
<comment type="caution">
    <text evidence="3">The sequence shown here is derived from an EMBL/GenBank/DDBJ whole genome shotgun (WGS) entry which is preliminary data.</text>
</comment>
<feature type="domain" description="Glycosyl transferase family 1" evidence="1">
    <location>
        <begin position="246"/>
        <end position="343"/>
    </location>
</feature>
<dbReference type="CDD" id="cd03801">
    <property type="entry name" value="GT4_PimA-like"/>
    <property type="match status" value="1"/>
</dbReference>
<organism evidence="3 4">
    <name type="scientific">Methylobacterium iners</name>
    <dbReference type="NCBI Taxonomy" id="418707"/>
    <lineage>
        <taxon>Bacteria</taxon>
        <taxon>Pseudomonadati</taxon>
        <taxon>Pseudomonadota</taxon>
        <taxon>Alphaproteobacteria</taxon>
        <taxon>Hyphomicrobiales</taxon>
        <taxon>Methylobacteriaceae</taxon>
        <taxon>Methylobacterium</taxon>
    </lineage>
</organism>
<dbReference type="InterPro" id="IPR028098">
    <property type="entry name" value="Glyco_trans_4-like_N"/>
</dbReference>
<dbReference type="Gene3D" id="3.40.50.2000">
    <property type="entry name" value="Glycogen Phosphorylase B"/>
    <property type="match status" value="2"/>
</dbReference>
<dbReference type="InterPro" id="IPR050194">
    <property type="entry name" value="Glycosyltransferase_grp1"/>
</dbReference>
<dbReference type="InterPro" id="IPR001296">
    <property type="entry name" value="Glyco_trans_1"/>
</dbReference>
<reference evidence="3" key="1">
    <citation type="journal article" date="2021" name="Front. Microbiol.">
        <title>Comprehensive Comparative Genomics and Phenotyping of Methylobacterium Species.</title>
        <authorList>
            <person name="Alessa O."/>
            <person name="Ogura Y."/>
            <person name="Fujitani Y."/>
            <person name="Takami H."/>
            <person name="Hayashi T."/>
            <person name="Sahin N."/>
            <person name="Tani A."/>
        </authorList>
    </citation>
    <scope>NUCLEOTIDE SEQUENCE</scope>
    <source>
        <strain evidence="3">DSM 19015</strain>
    </source>
</reference>
<dbReference type="Proteomes" id="UP001055125">
    <property type="component" value="Unassembled WGS sequence"/>
</dbReference>
<evidence type="ECO:0000313" key="4">
    <source>
        <dbReference type="Proteomes" id="UP001055125"/>
    </source>
</evidence>
<dbReference type="EMBL" id="BPQP01000010">
    <property type="protein sequence ID" value="GJD93563.1"/>
    <property type="molecule type" value="Genomic_DNA"/>
</dbReference>
<dbReference type="Pfam" id="PF13439">
    <property type="entry name" value="Glyco_transf_4"/>
    <property type="match status" value="1"/>
</dbReference>